<feature type="transmembrane region" description="Helical" evidence="7">
    <location>
        <begin position="29"/>
        <end position="54"/>
    </location>
</feature>
<evidence type="ECO:0000259" key="8">
    <source>
        <dbReference type="PROSITE" id="PS50109"/>
    </source>
</evidence>
<keyword evidence="7" id="KW-0812">Transmembrane</keyword>
<keyword evidence="4" id="KW-0808">Transferase</keyword>
<evidence type="ECO:0000313" key="10">
    <source>
        <dbReference type="Proteomes" id="UP000177349"/>
    </source>
</evidence>
<dbReference type="PROSITE" id="PS50109">
    <property type="entry name" value="HIS_KIN"/>
    <property type="match status" value="1"/>
</dbReference>
<dbReference type="FunFam" id="1.10.287.130:FF:000001">
    <property type="entry name" value="Two-component sensor histidine kinase"/>
    <property type="match status" value="1"/>
</dbReference>
<dbReference type="SUPFAM" id="SSF55874">
    <property type="entry name" value="ATPase domain of HSP90 chaperone/DNA topoisomerase II/histidine kinase"/>
    <property type="match status" value="1"/>
</dbReference>
<dbReference type="EMBL" id="MHKN01000008">
    <property type="protein sequence ID" value="OGY92849.1"/>
    <property type="molecule type" value="Genomic_DNA"/>
</dbReference>
<dbReference type="Gene3D" id="1.10.287.130">
    <property type="match status" value="1"/>
</dbReference>
<feature type="transmembrane region" description="Helical" evidence="7">
    <location>
        <begin position="200"/>
        <end position="221"/>
    </location>
</feature>
<dbReference type="AlphaFoldDB" id="A0A1G2BWF0"/>
<keyword evidence="5" id="KW-0418">Kinase</keyword>
<dbReference type="Pfam" id="PF00512">
    <property type="entry name" value="HisKA"/>
    <property type="match status" value="1"/>
</dbReference>
<comment type="caution">
    <text evidence="9">The sequence shown here is derived from an EMBL/GenBank/DDBJ whole genome shotgun (WGS) entry which is preliminary data.</text>
</comment>
<evidence type="ECO:0000256" key="5">
    <source>
        <dbReference type="ARBA" id="ARBA00022777"/>
    </source>
</evidence>
<dbReference type="SUPFAM" id="SSF47384">
    <property type="entry name" value="Homodimeric domain of signal transducing histidine kinase"/>
    <property type="match status" value="1"/>
</dbReference>
<comment type="catalytic activity">
    <reaction evidence="1">
        <text>ATP + protein L-histidine = ADP + protein N-phospho-L-histidine.</text>
        <dbReference type="EC" id="2.7.13.3"/>
    </reaction>
</comment>
<dbReference type="EC" id="2.7.13.3" evidence="2"/>
<evidence type="ECO:0000313" key="9">
    <source>
        <dbReference type="EMBL" id="OGY92849.1"/>
    </source>
</evidence>
<dbReference type="GO" id="GO:0000155">
    <property type="term" value="F:phosphorelay sensor kinase activity"/>
    <property type="evidence" value="ECO:0007669"/>
    <property type="project" value="InterPro"/>
</dbReference>
<dbReference type="CDD" id="cd00082">
    <property type="entry name" value="HisKA"/>
    <property type="match status" value="1"/>
</dbReference>
<dbReference type="PANTHER" id="PTHR43047">
    <property type="entry name" value="TWO-COMPONENT HISTIDINE PROTEIN KINASE"/>
    <property type="match status" value="1"/>
</dbReference>
<dbReference type="Gene3D" id="3.30.565.10">
    <property type="entry name" value="Histidine kinase-like ATPase, C-terminal domain"/>
    <property type="match status" value="1"/>
</dbReference>
<reference evidence="9 10" key="1">
    <citation type="journal article" date="2016" name="Nat. Commun.">
        <title>Thousands of microbial genomes shed light on interconnected biogeochemical processes in an aquifer system.</title>
        <authorList>
            <person name="Anantharaman K."/>
            <person name="Brown C.T."/>
            <person name="Hug L.A."/>
            <person name="Sharon I."/>
            <person name="Castelle C.J."/>
            <person name="Probst A.J."/>
            <person name="Thomas B.C."/>
            <person name="Singh A."/>
            <person name="Wilkins M.J."/>
            <person name="Karaoz U."/>
            <person name="Brodie E.L."/>
            <person name="Williams K.H."/>
            <person name="Hubbard S.S."/>
            <person name="Banfield J.F."/>
        </authorList>
    </citation>
    <scope>NUCLEOTIDE SEQUENCE [LARGE SCALE GENOMIC DNA]</scope>
</reference>
<dbReference type="InterPro" id="IPR004358">
    <property type="entry name" value="Sig_transdc_His_kin-like_C"/>
</dbReference>
<protein>
    <recommendedName>
        <fullName evidence="2">histidine kinase</fullName>
        <ecNumber evidence="2">2.7.13.3</ecNumber>
    </recommendedName>
</protein>
<accession>A0A1G2BWF0</accession>
<dbReference type="SMART" id="SM00388">
    <property type="entry name" value="HisKA"/>
    <property type="match status" value="1"/>
</dbReference>
<dbReference type="Proteomes" id="UP000177349">
    <property type="component" value="Unassembled WGS sequence"/>
</dbReference>
<evidence type="ECO:0000256" key="6">
    <source>
        <dbReference type="ARBA" id="ARBA00023012"/>
    </source>
</evidence>
<keyword evidence="7" id="KW-0472">Membrane</keyword>
<dbReference type="InterPro" id="IPR036890">
    <property type="entry name" value="HATPase_C_sf"/>
</dbReference>
<sequence>MLGNKKRDTDYDLGAGVLSRAFLKKHSQVIYAVILIFFIPIVIIGNTIFTILRFDRNSEEQLRQQSLIIAELFDATAFNSLDDSARAQEAINRLLTGPDELRSFDIMVPKGEEFQIIASSFPENLDTMVSGTNILIAWSEDFGIAHLSQPSFELIRRDPDLAGERFYNVVFPLHDGDNNKIALLNLKMTLRDADASTKGAVIMSTILLTVTVIIVLGLLLLNTKLFQYAVLFRKLEEIDQMKDEFISMVSHELRSPITAIKGYVSMFLDGSFGKISDAGTKGLTTIDASIRRLADLVEDLLDVSRIEQQRMKLTLEQLPIEEVIEQTVTELSVSAKAKNLALIYEKKAAPKISTDRDKLRQILVNLIGNAIKYTKKGSVTVSAEATGAFVRVKIKDTGIGIGAKDREKLFSKFYRVKNENTQGVTGTGLGLWITKRLVEILGGEIAVDSIENVGTEVSFTVPLATSAKH</sequence>
<dbReference type="PRINTS" id="PR00344">
    <property type="entry name" value="BCTRLSENSOR"/>
</dbReference>
<keyword evidence="7" id="KW-1133">Transmembrane helix</keyword>
<dbReference type="InterPro" id="IPR003594">
    <property type="entry name" value="HATPase_dom"/>
</dbReference>
<name>A0A1G2BWF0_9BACT</name>
<dbReference type="Pfam" id="PF02518">
    <property type="entry name" value="HATPase_c"/>
    <property type="match status" value="1"/>
</dbReference>
<evidence type="ECO:0000256" key="2">
    <source>
        <dbReference type="ARBA" id="ARBA00012438"/>
    </source>
</evidence>
<dbReference type="FunFam" id="3.30.565.10:FF:000010">
    <property type="entry name" value="Sensor histidine kinase RcsC"/>
    <property type="match status" value="1"/>
</dbReference>
<feature type="domain" description="Histidine kinase" evidence="8">
    <location>
        <begin position="248"/>
        <end position="465"/>
    </location>
</feature>
<dbReference type="PANTHER" id="PTHR43047:SF72">
    <property type="entry name" value="OSMOSENSING HISTIDINE PROTEIN KINASE SLN1"/>
    <property type="match status" value="1"/>
</dbReference>
<keyword evidence="6" id="KW-0902">Two-component regulatory system</keyword>
<evidence type="ECO:0000256" key="3">
    <source>
        <dbReference type="ARBA" id="ARBA00022553"/>
    </source>
</evidence>
<evidence type="ECO:0000256" key="1">
    <source>
        <dbReference type="ARBA" id="ARBA00000085"/>
    </source>
</evidence>
<dbReference type="InterPro" id="IPR005467">
    <property type="entry name" value="His_kinase_dom"/>
</dbReference>
<dbReference type="InterPro" id="IPR003661">
    <property type="entry name" value="HisK_dim/P_dom"/>
</dbReference>
<evidence type="ECO:0000256" key="4">
    <source>
        <dbReference type="ARBA" id="ARBA00022679"/>
    </source>
</evidence>
<dbReference type="SMART" id="SM00387">
    <property type="entry name" value="HATPase_c"/>
    <property type="match status" value="1"/>
</dbReference>
<evidence type="ECO:0000256" key="7">
    <source>
        <dbReference type="SAM" id="Phobius"/>
    </source>
</evidence>
<dbReference type="GO" id="GO:0005886">
    <property type="term" value="C:plasma membrane"/>
    <property type="evidence" value="ECO:0007669"/>
    <property type="project" value="TreeGrafter"/>
</dbReference>
<proteinExistence type="predicted"/>
<dbReference type="InterPro" id="IPR036097">
    <property type="entry name" value="HisK_dim/P_sf"/>
</dbReference>
<keyword evidence="3" id="KW-0597">Phosphoprotein</keyword>
<organism evidence="9 10">
    <name type="scientific">Candidatus Komeilibacteria bacterium RIFCSPLOWO2_01_FULL_53_11</name>
    <dbReference type="NCBI Taxonomy" id="1798552"/>
    <lineage>
        <taxon>Bacteria</taxon>
        <taxon>Candidatus Komeiliibacteriota</taxon>
    </lineage>
</organism>
<gene>
    <name evidence="9" type="ORF">A3B31_01825</name>
</gene>
<dbReference type="GO" id="GO:0009927">
    <property type="term" value="F:histidine phosphotransfer kinase activity"/>
    <property type="evidence" value="ECO:0007669"/>
    <property type="project" value="TreeGrafter"/>
</dbReference>